<comment type="caution">
    <text evidence="1">The sequence shown here is derived from an EMBL/GenBank/DDBJ whole genome shotgun (WGS) entry which is preliminary data.</text>
</comment>
<organism evidence="1 2">
    <name type="scientific">Cymbomonas tetramitiformis</name>
    <dbReference type="NCBI Taxonomy" id="36881"/>
    <lineage>
        <taxon>Eukaryota</taxon>
        <taxon>Viridiplantae</taxon>
        <taxon>Chlorophyta</taxon>
        <taxon>Pyramimonadophyceae</taxon>
        <taxon>Pyramimonadales</taxon>
        <taxon>Pyramimonadaceae</taxon>
        <taxon>Cymbomonas</taxon>
    </lineage>
</organism>
<protein>
    <submittedName>
        <fullName evidence="1">Uncharacterized protein</fullName>
    </submittedName>
</protein>
<keyword evidence="2" id="KW-1185">Reference proteome</keyword>
<accession>A0AAE0C4E5</accession>
<dbReference type="AlphaFoldDB" id="A0AAE0C4E5"/>
<sequence>MADEDLDNDLKDDYETQLQDLKRFLVPIHAFGSTIPNLGASEAPIRDPNIVTLSADAIRKLFKKGFLWKISGDGRVSGKVQLPVTQVCLQLLKQKGQWALMTMALWMGKDDAANWDEHAYQLDSSVLKQINRFVKEQNGVLTIDVPGLGRIDTEHTFVTCGDYPVLCVLSGEKDLGVKSEKDNVYNDETKEERRKPLALFDLDTRKWKELHNGLWLCDMY</sequence>
<dbReference type="EMBL" id="LGRX02028284">
    <property type="protein sequence ID" value="KAK3248251.1"/>
    <property type="molecule type" value="Genomic_DNA"/>
</dbReference>
<evidence type="ECO:0000313" key="2">
    <source>
        <dbReference type="Proteomes" id="UP001190700"/>
    </source>
</evidence>
<reference evidence="1 2" key="1">
    <citation type="journal article" date="2015" name="Genome Biol. Evol.">
        <title>Comparative Genomics of a Bacterivorous Green Alga Reveals Evolutionary Causalities and Consequences of Phago-Mixotrophic Mode of Nutrition.</title>
        <authorList>
            <person name="Burns J.A."/>
            <person name="Paasch A."/>
            <person name="Narechania A."/>
            <person name="Kim E."/>
        </authorList>
    </citation>
    <scope>NUCLEOTIDE SEQUENCE [LARGE SCALE GENOMIC DNA]</scope>
    <source>
        <strain evidence="1 2">PLY_AMNH</strain>
    </source>
</reference>
<name>A0AAE0C4E5_9CHLO</name>
<dbReference type="Proteomes" id="UP001190700">
    <property type="component" value="Unassembled WGS sequence"/>
</dbReference>
<gene>
    <name evidence="1" type="ORF">CYMTET_42277</name>
</gene>
<proteinExistence type="predicted"/>
<evidence type="ECO:0000313" key="1">
    <source>
        <dbReference type="EMBL" id="KAK3248251.1"/>
    </source>
</evidence>